<sequence>MIEKRRHQKRQSTSDYVLINEFADLDGALKALRMGVTP</sequence>
<evidence type="ECO:0000313" key="1">
    <source>
        <dbReference type="EMBL" id="KKK56382.1"/>
    </source>
</evidence>
<feature type="non-terminal residue" evidence="1">
    <location>
        <position position="38"/>
    </location>
</feature>
<name>A0A0F8WHS3_9ZZZZ</name>
<accession>A0A0F8WHS3</accession>
<organism evidence="1">
    <name type="scientific">marine sediment metagenome</name>
    <dbReference type="NCBI Taxonomy" id="412755"/>
    <lineage>
        <taxon>unclassified sequences</taxon>
        <taxon>metagenomes</taxon>
        <taxon>ecological metagenomes</taxon>
    </lineage>
</organism>
<dbReference type="EMBL" id="LAZR01065022">
    <property type="protein sequence ID" value="KKK56382.1"/>
    <property type="molecule type" value="Genomic_DNA"/>
</dbReference>
<proteinExistence type="predicted"/>
<reference evidence="1" key="1">
    <citation type="journal article" date="2015" name="Nature">
        <title>Complex archaea that bridge the gap between prokaryotes and eukaryotes.</title>
        <authorList>
            <person name="Spang A."/>
            <person name="Saw J.H."/>
            <person name="Jorgensen S.L."/>
            <person name="Zaremba-Niedzwiedzka K."/>
            <person name="Martijn J."/>
            <person name="Lind A.E."/>
            <person name="van Eijk R."/>
            <person name="Schleper C."/>
            <person name="Guy L."/>
            <person name="Ettema T.J."/>
        </authorList>
    </citation>
    <scope>NUCLEOTIDE SEQUENCE</scope>
</reference>
<dbReference type="AlphaFoldDB" id="A0A0F8WHS3"/>
<comment type="caution">
    <text evidence="1">The sequence shown here is derived from an EMBL/GenBank/DDBJ whole genome shotgun (WGS) entry which is preliminary data.</text>
</comment>
<gene>
    <name evidence="1" type="ORF">LCGC14_3065060</name>
</gene>
<protein>
    <submittedName>
        <fullName evidence="1">Uncharacterized protein</fullName>
    </submittedName>
</protein>